<dbReference type="EMBL" id="JAWDJX010000046">
    <property type="protein sequence ID" value="KAK3048647.1"/>
    <property type="molecule type" value="Genomic_DNA"/>
</dbReference>
<accession>A0AAJ0D7Y4</accession>
<feature type="compositionally biased region" description="Polar residues" evidence="3">
    <location>
        <begin position="507"/>
        <end position="521"/>
    </location>
</feature>
<gene>
    <name evidence="5" type="ORF">LTR09_009956</name>
</gene>
<feature type="region of interest" description="Disordered" evidence="3">
    <location>
        <begin position="560"/>
        <end position="622"/>
    </location>
</feature>
<dbReference type="AlphaFoldDB" id="A0AAJ0D7Y4"/>
<evidence type="ECO:0000256" key="3">
    <source>
        <dbReference type="SAM" id="MobiDB-lite"/>
    </source>
</evidence>
<feature type="compositionally biased region" description="Acidic residues" evidence="3">
    <location>
        <begin position="445"/>
        <end position="488"/>
    </location>
</feature>
<evidence type="ECO:0000256" key="2">
    <source>
        <dbReference type="ARBA" id="ARBA00023242"/>
    </source>
</evidence>
<keyword evidence="6" id="KW-1185">Reference proteome</keyword>
<proteinExistence type="predicted"/>
<comment type="caution">
    <text evidence="5">The sequence shown here is derived from an EMBL/GenBank/DDBJ whole genome shotgun (WGS) entry which is preliminary data.</text>
</comment>
<dbReference type="InterPro" id="IPR028942">
    <property type="entry name" value="WHIM1_dom"/>
</dbReference>
<feature type="compositionally biased region" description="Basic residues" evidence="3">
    <location>
        <begin position="290"/>
        <end position="303"/>
    </location>
</feature>
<evidence type="ECO:0000313" key="6">
    <source>
        <dbReference type="Proteomes" id="UP001271007"/>
    </source>
</evidence>
<feature type="compositionally biased region" description="Polar residues" evidence="3">
    <location>
        <begin position="560"/>
        <end position="582"/>
    </location>
</feature>
<dbReference type="Pfam" id="PF15612">
    <property type="entry name" value="WHIM1"/>
    <property type="match status" value="1"/>
</dbReference>
<feature type="domain" description="WHIM1" evidence="4">
    <location>
        <begin position="144"/>
        <end position="186"/>
    </location>
</feature>
<sequence>MADTDSSDLSEHSDKEIQKLAPIFLKAKKATKLVAPPPVVSPPRPKRPASPLHEEVFADEGAVAFLVMFRSRFNDALPSKLPHYGPQDIENGVGEGAPSQEVQSLLCALLGLVLNRKKPVERGHHGRALEEAILTQKSQWPYRWNGANPIHGGKTFVNMTAKERLDLLQTLAMWALTSSEAIHTILKEKYKQQRHADDENQPLSVQPWGVDGDKRRYFLVQGLEDTGFRVYREGSRYTKNAHWYNQAGTIEEVKVLAKKLEEVDGTQAARRLAGRITNAIPMFEANEEKRHRREYRRQQRQRFTRPEPGFSLYEGRTRGKRMRYTYDDDNGSESDATSTRRSARQSTRNTPFEAGPTTTSSGRQVRQPRTGEYGESILSGPPLSTDELAPGYSDPEQIMSRGRSGRSTRSGTEDSEQPVGRGRPTRSGLNGVSNPRKRAYNDIDGLSDEEDAEPSGDEWDSDQNDGADDQMPDAEADDDLSEDVEESDVGGRSLVVRIKVSPERLIQVTSARSSPAEQNGSTPPPAADDMTRAGAPKIEAATLDQKPVISTNGTLDTKLTQQHHVASPPASSYPTPNSSSFLPTERKASLASAGSAPHIVARSTMEAPQYGNGLHPTNGTHVPVNAALNGVQGGAYSSANGT</sequence>
<evidence type="ECO:0000256" key="1">
    <source>
        <dbReference type="ARBA" id="ARBA00004123"/>
    </source>
</evidence>
<keyword evidence="2" id="KW-0539">Nucleus</keyword>
<dbReference type="GO" id="GO:0005634">
    <property type="term" value="C:nucleus"/>
    <property type="evidence" value="ECO:0007669"/>
    <property type="project" value="UniProtKB-SubCell"/>
</dbReference>
<evidence type="ECO:0000313" key="5">
    <source>
        <dbReference type="EMBL" id="KAK3048647.1"/>
    </source>
</evidence>
<organism evidence="5 6">
    <name type="scientific">Extremus antarcticus</name>
    <dbReference type="NCBI Taxonomy" id="702011"/>
    <lineage>
        <taxon>Eukaryota</taxon>
        <taxon>Fungi</taxon>
        <taxon>Dikarya</taxon>
        <taxon>Ascomycota</taxon>
        <taxon>Pezizomycotina</taxon>
        <taxon>Dothideomycetes</taxon>
        <taxon>Dothideomycetidae</taxon>
        <taxon>Mycosphaerellales</taxon>
        <taxon>Extremaceae</taxon>
        <taxon>Extremus</taxon>
    </lineage>
</organism>
<dbReference type="Proteomes" id="UP001271007">
    <property type="component" value="Unassembled WGS sequence"/>
</dbReference>
<feature type="compositionally biased region" description="Low complexity" evidence="3">
    <location>
        <begin position="400"/>
        <end position="410"/>
    </location>
</feature>
<feature type="compositionally biased region" description="Low complexity" evidence="3">
    <location>
        <begin position="334"/>
        <end position="350"/>
    </location>
</feature>
<dbReference type="PANTHER" id="PTHR42107:SF1">
    <property type="entry name" value="WHIM1 DOMAIN-CONTAINING PROTEIN"/>
    <property type="match status" value="1"/>
</dbReference>
<name>A0AAJ0D7Y4_9PEZI</name>
<reference evidence="5" key="1">
    <citation type="submission" date="2023-04" db="EMBL/GenBank/DDBJ databases">
        <title>Black Yeasts Isolated from many extreme environments.</title>
        <authorList>
            <person name="Coleine C."/>
            <person name="Stajich J.E."/>
            <person name="Selbmann L."/>
        </authorList>
    </citation>
    <scope>NUCLEOTIDE SEQUENCE</scope>
    <source>
        <strain evidence="5">CCFEE 5312</strain>
    </source>
</reference>
<feature type="region of interest" description="Disordered" evidence="3">
    <location>
        <begin position="285"/>
        <end position="531"/>
    </location>
</feature>
<evidence type="ECO:0000259" key="4">
    <source>
        <dbReference type="Pfam" id="PF15612"/>
    </source>
</evidence>
<dbReference type="PANTHER" id="PTHR42107">
    <property type="entry name" value="YALI0D24453P"/>
    <property type="match status" value="1"/>
</dbReference>
<comment type="subcellular location">
    <subcellularLocation>
        <location evidence="1">Nucleus</location>
    </subcellularLocation>
</comment>
<protein>
    <recommendedName>
        <fullName evidence="4">WHIM1 domain-containing protein</fullName>
    </recommendedName>
</protein>